<feature type="domain" description="Tyr recombinase" evidence="4">
    <location>
        <begin position="340"/>
        <end position="535"/>
    </location>
</feature>
<dbReference type="CDD" id="cd00397">
    <property type="entry name" value="DNA_BRE_C"/>
    <property type="match status" value="1"/>
</dbReference>
<keyword evidence="1" id="KW-0238">DNA-binding</keyword>
<evidence type="ECO:0000259" key="4">
    <source>
        <dbReference type="PROSITE" id="PS51898"/>
    </source>
</evidence>
<dbReference type="GO" id="GO:0003677">
    <property type="term" value="F:DNA binding"/>
    <property type="evidence" value="ECO:0007669"/>
    <property type="project" value="UniProtKB-KW"/>
</dbReference>
<name>A0A1J5QAP7_9ZZZZ</name>
<dbReference type="GO" id="GO:0006310">
    <property type="term" value="P:DNA recombination"/>
    <property type="evidence" value="ECO:0007669"/>
    <property type="project" value="UniProtKB-KW"/>
</dbReference>
<evidence type="ECO:0000256" key="2">
    <source>
        <dbReference type="ARBA" id="ARBA00023172"/>
    </source>
</evidence>
<dbReference type="InterPro" id="IPR011010">
    <property type="entry name" value="DNA_brk_join_enz"/>
</dbReference>
<dbReference type="SUPFAM" id="SSF56349">
    <property type="entry name" value="DNA breaking-rejoining enzymes"/>
    <property type="match status" value="1"/>
</dbReference>
<dbReference type="Gene3D" id="1.10.443.10">
    <property type="entry name" value="Intergrase catalytic core"/>
    <property type="match status" value="1"/>
</dbReference>
<evidence type="ECO:0000313" key="5">
    <source>
        <dbReference type="EMBL" id="OIQ80464.1"/>
    </source>
</evidence>
<dbReference type="PROSITE" id="PS51898">
    <property type="entry name" value="TYR_RECOMBINASE"/>
    <property type="match status" value="1"/>
</dbReference>
<comment type="caution">
    <text evidence="5">The sequence shown here is derived from an EMBL/GenBank/DDBJ whole genome shotgun (WGS) entry which is preliminary data.</text>
</comment>
<sequence length="664" mass="72534">MSAAVARIATAGDHDLLGDYVDHLDTLELSDRARRDRLRAARTFLTTAGDLTAWMNLPTGVRVQDLRRTGAWPFLVHAIGTGLVRLDLDLAGAKNLTGLDATIEARDPGGFTAARAAGATLGWTQTWVQTVLGECLAVILAWHGGAVSQVTSAVIDDFDAALHTSVTIPASTKKAYRCRLASLRQILFQAHVVNDPPRRRPWARSLEQRLDAVAMAEPIREVIGRYVRTRATVLRPKSVESLVNDLLPVAEYLTTHHRDLRTFADLRREHVEGFLAWNQTRGWRGQRATAGTGRTISRSVAASTVLTLRNLLDDITAWGWDQAPARRLVFAADIPKLDRLLPRALAPDIDAALMSAVARLDDPFARTGLTVLRGAGLRIGELLDLELDAVVDYAAAGTWLRVPLGKLATERMVPLDHDTLTALDQWAATRGQHRPVPHPRTGAPTDFFFTEHGHRLGATRLRNGLLTAARDARLHGPGAQVLVVTPHQLRHTYATALANAGMSLQALMALLGHVTPEMTIRYATLASPTLRAAYDNSIGKLRRQLTLTPVGRPIVPDKIAWLGTEMLKTRLGNGYCSRHQAQGACPYANICETCDHFTPAAEFTTALTDQVADIRALQTDAEARGWSSEAARHDRAASAIEHHLDRLRPRTEKSPALAPPTRAG</sequence>
<dbReference type="AlphaFoldDB" id="A0A1J5QAP7"/>
<feature type="region of interest" description="Disordered" evidence="3">
    <location>
        <begin position="642"/>
        <end position="664"/>
    </location>
</feature>
<protein>
    <submittedName>
        <fullName evidence="5">Tyrosine recombinase XerC</fullName>
    </submittedName>
</protein>
<dbReference type="PANTHER" id="PTHR30349:SF41">
    <property type="entry name" value="INTEGRASE_RECOMBINASE PROTEIN MJ0367-RELATED"/>
    <property type="match status" value="1"/>
</dbReference>
<proteinExistence type="predicted"/>
<dbReference type="PANTHER" id="PTHR30349">
    <property type="entry name" value="PHAGE INTEGRASE-RELATED"/>
    <property type="match status" value="1"/>
</dbReference>
<reference evidence="5" key="1">
    <citation type="submission" date="2016-10" db="EMBL/GenBank/DDBJ databases">
        <title>Sequence of Gallionella enrichment culture.</title>
        <authorList>
            <person name="Poehlein A."/>
            <person name="Muehling M."/>
            <person name="Daniel R."/>
        </authorList>
    </citation>
    <scope>NUCLEOTIDE SEQUENCE</scope>
</reference>
<dbReference type="InterPro" id="IPR013762">
    <property type="entry name" value="Integrase-like_cat_sf"/>
</dbReference>
<dbReference type="EMBL" id="MLJW01001057">
    <property type="protein sequence ID" value="OIQ80464.1"/>
    <property type="molecule type" value="Genomic_DNA"/>
</dbReference>
<organism evidence="5">
    <name type="scientific">mine drainage metagenome</name>
    <dbReference type="NCBI Taxonomy" id="410659"/>
    <lineage>
        <taxon>unclassified sequences</taxon>
        <taxon>metagenomes</taxon>
        <taxon>ecological metagenomes</taxon>
    </lineage>
</organism>
<gene>
    <name evidence="5" type="primary">xerC_51</name>
    <name evidence="5" type="ORF">GALL_377820</name>
</gene>
<feature type="compositionally biased region" description="Basic and acidic residues" evidence="3">
    <location>
        <begin position="642"/>
        <end position="653"/>
    </location>
</feature>
<evidence type="ECO:0000256" key="1">
    <source>
        <dbReference type="ARBA" id="ARBA00023125"/>
    </source>
</evidence>
<dbReference type="GO" id="GO:0015074">
    <property type="term" value="P:DNA integration"/>
    <property type="evidence" value="ECO:0007669"/>
    <property type="project" value="InterPro"/>
</dbReference>
<dbReference type="InterPro" id="IPR002104">
    <property type="entry name" value="Integrase_catalytic"/>
</dbReference>
<evidence type="ECO:0000256" key="3">
    <source>
        <dbReference type="SAM" id="MobiDB-lite"/>
    </source>
</evidence>
<dbReference type="InterPro" id="IPR050090">
    <property type="entry name" value="Tyrosine_recombinase_XerCD"/>
</dbReference>
<keyword evidence="2" id="KW-0233">DNA recombination</keyword>
<accession>A0A1J5QAP7</accession>
<dbReference type="Pfam" id="PF00589">
    <property type="entry name" value="Phage_integrase"/>
    <property type="match status" value="1"/>
</dbReference>